<dbReference type="GO" id="GO:0004806">
    <property type="term" value="F:triacylglycerol lipase activity"/>
    <property type="evidence" value="ECO:0007669"/>
    <property type="project" value="InterPro"/>
</dbReference>
<keyword evidence="4" id="KW-1185">Reference proteome</keyword>
<dbReference type="Gene3D" id="3.40.50.1820">
    <property type="entry name" value="alpha/beta hydrolase"/>
    <property type="match status" value="2"/>
</dbReference>
<dbReference type="InterPro" id="IPR029058">
    <property type="entry name" value="AB_hydrolase_fold"/>
</dbReference>
<evidence type="ECO:0000259" key="2">
    <source>
        <dbReference type="Pfam" id="PF12146"/>
    </source>
</evidence>
<dbReference type="KEGG" id="adv:DJ533_13560"/>
<dbReference type="PROSITE" id="PS51257">
    <property type="entry name" value="PROKAR_LIPOPROTEIN"/>
    <property type="match status" value="1"/>
</dbReference>
<dbReference type="PANTHER" id="PTHR34853">
    <property type="match status" value="1"/>
</dbReference>
<dbReference type="InterPro" id="IPR005152">
    <property type="entry name" value="Lipase_secreted"/>
</dbReference>
<feature type="chain" id="PRO_5015614752" evidence="1">
    <location>
        <begin position="22"/>
        <end position="399"/>
    </location>
</feature>
<dbReference type="AlphaFoldDB" id="A0A2S2FF39"/>
<evidence type="ECO:0000313" key="4">
    <source>
        <dbReference type="Proteomes" id="UP000245977"/>
    </source>
</evidence>
<proteinExistence type="predicted"/>
<gene>
    <name evidence="3" type="ORF">DJ533_13560</name>
</gene>
<evidence type="ECO:0000313" key="3">
    <source>
        <dbReference type="EMBL" id="AWL29528.1"/>
    </source>
</evidence>
<dbReference type="OrthoDB" id="9955at2"/>
<feature type="signal peptide" evidence="1">
    <location>
        <begin position="1"/>
        <end position="21"/>
    </location>
</feature>
<dbReference type="EMBL" id="CP029397">
    <property type="protein sequence ID" value="AWL29528.1"/>
    <property type="molecule type" value="Genomic_DNA"/>
</dbReference>
<keyword evidence="1" id="KW-0732">Signal</keyword>
<reference evidence="3" key="1">
    <citation type="submission" date="2019-08" db="EMBL/GenBank/DDBJ databases">
        <title>The complete genome of Acinetobacter defluvii strain WCHAD010030.</title>
        <authorList>
            <person name="Hu Y."/>
            <person name="Qin J."/>
            <person name="Feng Y."/>
            <person name="Zong Z."/>
        </authorList>
    </citation>
    <scope>NUCLEOTIDE SEQUENCE</scope>
    <source>
        <strain evidence="3">WCHA30</strain>
    </source>
</reference>
<dbReference type="Pfam" id="PF12146">
    <property type="entry name" value="Hydrolase_4"/>
    <property type="match status" value="1"/>
</dbReference>
<dbReference type="PIRSF" id="PIRSF029171">
    <property type="entry name" value="Esterase_LipA"/>
    <property type="match status" value="1"/>
</dbReference>
<dbReference type="GO" id="GO:0016042">
    <property type="term" value="P:lipid catabolic process"/>
    <property type="evidence" value="ECO:0007669"/>
    <property type="project" value="InterPro"/>
</dbReference>
<dbReference type="RefSeq" id="WP_065994649.1">
    <property type="nucleotide sequence ID" value="NZ_CP029397.2"/>
</dbReference>
<dbReference type="InterPro" id="IPR022742">
    <property type="entry name" value="Hydrolase_4"/>
</dbReference>
<dbReference type="STRING" id="1871111.GCA_001704615_00756"/>
<sequence length="399" mass="42827">MQQLLKKSLIALSCSSVLFFAGCSDDDNDFSFIGESKTKTFKVDNDVANVANKHDIFTYTMPSVLNKNIDATTLVFTPKGNAPVGGWPVVVWAHGTTGAADQCAPSANALDGLEKNLIMALLQKGYAVVAPDYEGLGNKKVAHPYLNLQSAAKSILFALDEANKHYGNLSKNWSVIGWSQGGHAALAAAEYSKALPSYNFKGTIAIAPASYLAETLDMGMDVANNLAIAQDFKSATEVSATLHTYAAIVSSGIKAGSTTFKYNQAFVDAKVPLAEKAESLCSPELAVEFGKDIANSLQANHGNLSKYQALQPNFKEDPDIANYLADNTPAKIKLEKPVYIYQGKADTTVPYPITVKLVENMLAKKTDVHLKLLEGKTHSTAVSDNIPALVNDVDVLMRQ</sequence>
<accession>A0A2S2FF39</accession>
<name>A0A2S2FF39_9GAMM</name>
<dbReference type="Proteomes" id="UP000245977">
    <property type="component" value="Chromosome"/>
</dbReference>
<protein>
    <submittedName>
        <fullName evidence="3">Alpha/beta fold hydrolase</fullName>
    </submittedName>
</protein>
<dbReference type="SUPFAM" id="SSF53474">
    <property type="entry name" value="alpha/beta-Hydrolases"/>
    <property type="match status" value="1"/>
</dbReference>
<keyword evidence="3" id="KW-0378">Hydrolase</keyword>
<feature type="domain" description="Serine aminopeptidase S33" evidence="2">
    <location>
        <begin position="116"/>
        <end position="380"/>
    </location>
</feature>
<evidence type="ECO:0000256" key="1">
    <source>
        <dbReference type="SAM" id="SignalP"/>
    </source>
</evidence>
<organism evidence="3 4">
    <name type="scientific">Acinetobacter defluvii</name>
    <dbReference type="NCBI Taxonomy" id="1871111"/>
    <lineage>
        <taxon>Bacteria</taxon>
        <taxon>Pseudomonadati</taxon>
        <taxon>Pseudomonadota</taxon>
        <taxon>Gammaproteobacteria</taxon>
        <taxon>Moraxellales</taxon>
        <taxon>Moraxellaceae</taxon>
        <taxon>Acinetobacter</taxon>
    </lineage>
</organism>
<dbReference type="PANTHER" id="PTHR34853:SF1">
    <property type="entry name" value="LIPASE 5"/>
    <property type="match status" value="1"/>
</dbReference>